<feature type="region of interest" description="Disordered" evidence="5">
    <location>
        <begin position="1"/>
        <end position="21"/>
    </location>
</feature>
<reference evidence="7 8" key="1">
    <citation type="submission" date="2022-10" db="EMBL/GenBank/DDBJ databases">
        <title>Defluviimonas sp. nov., isolated from ocean surface water.</title>
        <authorList>
            <person name="He W."/>
            <person name="Wang L."/>
            <person name="Zhang D.-F."/>
        </authorList>
    </citation>
    <scope>NUCLEOTIDE SEQUENCE [LARGE SCALE GENOMIC DNA]</scope>
    <source>
        <strain evidence="7 8">WL0075</strain>
    </source>
</reference>
<feature type="DNA-binding region" description="H-T-H motif" evidence="4">
    <location>
        <begin position="56"/>
        <end position="75"/>
    </location>
</feature>
<evidence type="ECO:0000256" key="1">
    <source>
        <dbReference type="ARBA" id="ARBA00023015"/>
    </source>
</evidence>
<dbReference type="InterPro" id="IPR009057">
    <property type="entry name" value="Homeodomain-like_sf"/>
</dbReference>
<dbReference type="SUPFAM" id="SSF48498">
    <property type="entry name" value="Tetracyclin repressor-like, C-terminal domain"/>
    <property type="match status" value="1"/>
</dbReference>
<dbReference type="InterPro" id="IPR050109">
    <property type="entry name" value="HTH-type_TetR-like_transc_reg"/>
</dbReference>
<sequence length="222" mass="24354">MGLPDQRQTPSNGQPSGFADWIARGRDGMRKGERTRTDLLVAGAGFLGAHPLDTLTVAAICKHAGIAHGTFYLYFSDKSALASAVLSAFVDHLQDRMRAAARQPGDAVRNTTAAYRRLFEENAGLMKCLVVGVDTFPEARAAFQRLNREWVQTVVRSSLRRHAGAARSEEDLTRRAYALGGMVDQYLSALFITGDPWVGALSEDREAVLEMLTDLWKRGMAP</sequence>
<gene>
    <name evidence="7" type="ORF">OE647_03310</name>
</gene>
<dbReference type="PANTHER" id="PTHR30055">
    <property type="entry name" value="HTH-TYPE TRANSCRIPTIONAL REGULATOR RUTR"/>
    <property type="match status" value="1"/>
</dbReference>
<dbReference type="RefSeq" id="WP_263720229.1">
    <property type="nucleotide sequence ID" value="NZ_JAOWLA010000002.1"/>
</dbReference>
<evidence type="ECO:0000259" key="6">
    <source>
        <dbReference type="PROSITE" id="PS50977"/>
    </source>
</evidence>
<evidence type="ECO:0000313" key="8">
    <source>
        <dbReference type="Proteomes" id="UP001652503"/>
    </source>
</evidence>
<organism evidence="7 8">
    <name type="scientific">Albidovulum sediminicola</name>
    <dbReference type="NCBI Taxonomy" id="2984331"/>
    <lineage>
        <taxon>Bacteria</taxon>
        <taxon>Pseudomonadati</taxon>
        <taxon>Pseudomonadota</taxon>
        <taxon>Alphaproteobacteria</taxon>
        <taxon>Rhodobacterales</taxon>
        <taxon>Paracoccaceae</taxon>
        <taxon>Albidovulum</taxon>
    </lineage>
</organism>
<evidence type="ECO:0000256" key="4">
    <source>
        <dbReference type="PROSITE-ProRule" id="PRU00335"/>
    </source>
</evidence>
<dbReference type="Gene3D" id="1.10.357.10">
    <property type="entry name" value="Tetracycline Repressor, domain 2"/>
    <property type="match status" value="1"/>
</dbReference>
<dbReference type="SUPFAM" id="SSF46689">
    <property type="entry name" value="Homeodomain-like"/>
    <property type="match status" value="1"/>
</dbReference>
<dbReference type="Gene3D" id="1.10.10.60">
    <property type="entry name" value="Homeodomain-like"/>
    <property type="match status" value="1"/>
</dbReference>
<dbReference type="PROSITE" id="PS50977">
    <property type="entry name" value="HTH_TETR_2"/>
    <property type="match status" value="1"/>
</dbReference>
<keyword evidence="3" id="KW-0804">Transcription</keyword>
<accession>A0ABT2YY40</accession>
<evidence type="ECO:0000256" key="2">
    <source>
        <dbReference type="ARBA" id="ARBA00023125"/>
    </source>
</evidence>
<keyword evidence="8" id="KW-1185">Reference proteome</keyword>
<dbReference type="InterPro" id="IPR036271">
    <property type="entry name" value="Tet_transcr_reg_TetR-rel_C_sf"/>
</dbReference>
<keyword evidence="1" id="KW-0805">Transcription regulation</keyword>
<name>A0ABT2YY40_9RHOB</name>
<dbReference type="Proteomes" id="UP001652503">
    <property type="component" value="Unassembled WGS sequence"/>
</dbReference>
<proteinExistence type="predicted"/>
<evidence type="ECO:0000256" key="3">
    <source>
        <dbReference type="ARBA" id="ARBA00023163"/>
    </source>
</evidence>
<evidence type="ECO:0000256" key="5">
    <source>
        <dbReference type="SAM" id="MobiDB-lite"/>
    </source>
</evidence>
<evidence type="ECO:0000313" key="7">
    <source>
        <dbReference type="EMBL" id="MCV2863766.1"/>
    </source>
</evidence>
<protein>
    <submittedName>
        <fullName evidence="7">TetR/AcrR family transcriptional regulator</fullName>
    </submittedName>
</protein>
<dbReference type="EMBL" id="JAOWLA010000002">
    <property type="protein sequence ID" value="MCV2863766.1"/>
    <property type="molecule type" value="Genomic_DNA"/>
</dbReference>
<keyword evidence="2 4" id="KW-0238">DNA-binding</keyword>
<dbReference type="InterPro" id="IPR001647">
    <property type="entry name" value="HTH_TetR"/>
</dbReference>
<feature type="compositionally biased region" description="Polar residues" evidence="5">
    <location>
        <begin position="1"/>
        <end position="15"/>
    </location>
</feature>
<dbReference type="Pfam" id="PF00440">
    <property type="entry name" value="TetR_N"/>
    <property type="match status" value="1"/>
</dbReference>
<comment type="caution">
    <text evidence="7">The sequence shown here is derived from an EMBL/GenBank/DDBJ whole genome shotgun (WGS) entry which is preliminary data.</text>
</comment>
<dbReference type="PANTHER" id="PTHR30055:SF234">
    <property type="entry name" value="HTH-TYPE TRANSCRIPTIONAL REGULATOR BETI"/>
    <property type="match status" value="1"/>
</dbReference>
<feature type="domain" description="HTH tetR-type" evidence="6">
    <location>
        <begin position="33"/>
        <end position="93"/>
    </location>
</feature>